<dbReference type="Proteomes" id="UP000717995">
    <property type="component" value="Unassembled WGS sequence"/>
</dbReference>
<evidence type="ECO:0000313" key="1">
    <source>
        <dbReference type="EMBL" id="MBM7062114.1"/>
    </source>
</evidence>
<comment type="caution">
    <text evidence="1">The sequence shown here is derived from an EMBL/GenBank/DDBJ whole genome shotgun (WGS) entry which is preliminary data.</text>
</comment>
<evidence type="ECO:0000313" key="2">
    <source>
        <dbReference type="Proteomes" id="UP000717995"/>
    </source>
</evidence>
<accession>A0ABS2IIH3</accession>
<protein>
    <submittedName>
        <fullName evidence="1">Uncharacterized protein</fullName>
    </submittedName>
</protein>
<dbReference type="RefSeq" id="WP_205349295.1">
    <property type="nucleotide sequence ID" value="NZ_JAFEUP010000004.1"/>
</dbReference>
<proteinExistence type="predicted"/>
<sequence length="207" mass="22028">MTTPRQPGLDPELEQHYRRHSLDVPSAALDARILAAARAACPPAPLSRLQRLKRWLAAGGAQPRWSLALAGFACLGIGLSLTWRSIEQAPVAYDAPAPAVMSAPTPPAKMAAAPAPLAEEAKRSASASATFAREQAESAPLADALPAERVAKAKAAAASEPQASLRRLQELQRSGQADAAQRLREQLRRDFPQLDIDAELQRLNAAP</sequence>
<keyword evidence="2" id="KW-1185">Reference proteome</keyword>
<name>A0ABS2IIH3_9GAMM</name>
<gene>
    <name evidence="1" type="ORF">JQX08_15500</name>
</gene>
<organism evidence="1 2">
    <name type="scientific">Zestomonas insulae</name>
    <dbReference type="NCBI Taxonomy" id="2809017"/>
    <lineage>
        <taxon>Bacteria</taxon>
        <taxon>Pseudomonadati</taxon>
        <taxon>Pseudomonadota</taxon>
        <taxon>Gammaproteobacteria</taxon>
        <taxon>Pseudomonadales</taxon>
        <taxon>Pseudomonadaceae</taxon>
        <taxon>Zestomonas</taxon>
    </lineage>
</organism>
<dbReference type="EMBL" id="JAFEUP010000004">
    <property type="protein sequence ID" value="MBM7062114.1"/>
    <property type="molecule type" value="Genomic_DNA"/>
</dbReference>
<reference evidence="1 2" key="1">
    <citation type="submission" date="2021-02" db="EMBL/GenBank/DDBJ databases">
        <authorList>
            <person name="Lee D.-H."/>
        </authorList>
    </citation>
    <scope>NUCLEOTIDE SEQUENCE [LARGE SCALE GENOMIC DNA]</scope>
    <source>
        <strain evidence="1 2">UL073</strain>
    </source>
</reference>